<evidence type="ECO:0000313" key="2">
    <source>
        <dbReference type="WBParaSite" id="nRc.2.0.1.t31071-RA"/>
    </source>
</evidence>
<sequence>NRLPQHFGRAATSVILLAARPGRQNSIQPEVSEKTIHRPAVMCADNCPNSNLFYEVSCNGPSILNKTRHVRDYPSIIGMAPPFRTCTVAFVNGYQADLTRYFFDVPDVSTYYGRC</sequence>
<dbReference type="WBParaSite" id="nRc.2.0.1.t31071-RA">
    <property type="protein sequence ID" value="nRc.2.0.1.t31071-RA"/>
    <property type="gene ID" value="nRc.2.0.1.g31071"/>
</dbReference>
<protein>
    <submittedName>
        <fullName evidence="2">Uncharacterized protein</fullName>
    </submittedName>
</protein>
<organism evidence="1 2">
    <name type="scientific">Romanomermis culicivorax</name>
    <name type="common">Nematode worm</name>
    <dbReference type="NCBI Taxonomy" id="13658"/>
    <lineage>
        <taxon>Eukaryota</taxon>
        <taxon>Metazoa</taxon>
        <taxon>Ecdysozoa</taxon>
        <taxon>Nematoda</taxon>
        <taxon>Enoplea</taxon>
        <taxon>Dorylaimia</taxon>
        <taxon>Mermithida</taxon>
        <taxon>Mermithoidea</taxon>
        <taxon>Mermithidae</taxon>
        <taxon>Romanomermis</taxon>
    </lineage>
</organism>
<proteinExistence type="predicted"/>
<reference evidence="2" key="1">
    <citation type="submission" date="2022-11" db="UniProtKB">
        <authorList>
            <consortium name="WormBaseParasite"/>
        </authorList>
    </citation>
    <scope>IDENTIFICATION</scope>
</reference>
<evidence type="ECO:0000313" key="1">
    <source>
        <dbReference type="Proteomes" id="UP000887565"/>
    </source>
</evidence>
<accession>A0A915JXL0</accession>
<dbReference type="Proteomes" id="UP000887565">
    <property type="component" value="Unplaced"/>
</dbReference>
<keyword evidence="1" id="KW-1185">Reference proteome</keyword>
<dbReference type="AlphaFoldDB" id="A0A915JXL0"/>
<name>A0A915JXL0_ROMCU</name>